<dbReference type="PRINTS" id="PR00420">
    <property type="entry name" value="RNGMNOXGNASE"/>
</dbReference>
<proteinExistence type="predicted"/>
<dbReference type="Gene3D" id="3.30.9.10">
    <property type="entry name" value="D-Amino Acid Oxidase, subunit A, domain 2"/>
    <property type="match status" value="1"/>
</dbReference>
<keyword evidence="2" id="KW-0560">Oxidoreductase</keyword>
<dbReference type="GO" id="GO:0004497">
    <property type="term" value="F:monooxygenase activity"/>
    <property type="evidence" value="ECO:0007669"/>
    <property type="project" value="UniProtKB-KW"/>
</dbReference>
<dbReference type="RefSeq" id="WP_213170185.1">
    <property type="nucleotide sequence ID" value="NZ_CP070496.1"/>
</dbReference>
<keyword evidence="3" id="KW-1185">Reference proteome</keyword>
<accession>A0A895XMF5</accession>
<dbReference type="InterPro" id="IPR002938">
    <property type="entry name" value="FAD-bd"/>
</dbReference>
<reference evidence="2" key="1">
    <citation type="submission" date="2021-02" db="EMBL/GenBank/DDBJ databases">
        <title>Natronoglycomyces albus gen. nov., sp. nov, a haloalkaliphilic actinobacterium from a soda solonchak soil.</title>
        <authorList>
            <person name="Sorokin D.Y."/>
            <person name="Khijniak T.V."/>
            <person name="Zakharycheva A.P."/>
            <person name="Boueva O.V."/>
            <person name="Ariskina E.V."/>
            <person name="Hahnke R.L."/>
            <person name="Bunk B."/>
            <person name="Sproer C."/>
            <person name="Schumann P."/>
            <person name="Evtushenko L.I."/>
            <person name="Kublanov I.V."/>
        </authorList>
    </citation>
    <scope>NUCLEOTIDE SEQUENCE</scope>
    <source>
        <strain evidence="2">DSM 106290</strain>
    </source>
</reference>
<evidence type="ECO:0000259" key="1">
    <source>
        <dbReference type="Pfam" id="PF01494"/>
    </source>
</evidence>
<dbReference type="InterPro" id="IPR051704">
    <property type="entry name" value="FAD_aromatic-hydroxylase"/>
</dbReference>
<name>A0A895XMF5_9ACTN</name>
<dbReference type="InterPro" id="IPR036188">
    <property type="entry name" value="FAD/NAD-bd_sf"/>
</dbReference>
<dbReference type="Pfam" id="PF01494">
    <property type="entry name" value="FAD_binding_3"/>
    <property type="match status" value="1"/>
</dbReference>
<dbReference type="EMBL" id="CP070496">
    <property type="protein sequence ID" value="QSB04185.1"/>
    <property type="molecule type" value="Genomic_DNA"/>
</dbReference>
<feature type="domain" description="FAD-binding" evidence="1">
    <location>
        <begin position="2"/>
        <end position="340"/>
    </location>
</feature>
<dbReference type="GO" id="GO:0071949">
    <property type="term" value="F:FAD binding"/>
    <property type="evidence" value="ECO:0007669"/>
    <property type="project" value="InterPro"/>
</dbReference>
<protein>
    <submittedName>
        <fullName evidence="2">FAD-dependent monooxygenase</fullName>
    </submittedName>
</protein>
<dbReference type="KEGG" id="nav:JQS30_10210"/>
<organism evidence="2 3">
    <name type="scientific">Natronoglycomyces albus</name>
    <dbReference type="NCBI Taxonomy" id="2811108"/>
    <lineage>
        <taxon>Bacteria</taxon>
        <taxon>Bacillati</taxon>
        <taxon>Actinomycetota</taxon>
        <taxon>Actinomycetes</taxon>
        <taxon>Glycomycetales</taxon>
        <taxon>Glycomycetaceae</taxon>
        <taxon>Natronoglycomyces</taxon>
    </lineage>
</organism>
<dbReference type="SUPFAM" id="SSF51905">
    <property type="entry name" value="FAD/NAD(P)-binding domain"/>
    <property type="match status" value="1"/>
</dbReference>
<keyword evidence="2" id="KW-0503">Monooxygenase</keyword>
<evidence type="ECO:0000313" key="2">
    <source>
        <dbReference type="EMBL" id="QSB04185.1"/>
    </source>
</evidence>
<dbReference type="AlphaFoldDB" id="A0A895XMF5"/>
<dbReference type="Gene3D" id="3.50.50.60">
    <property type="entry name" value="FAD/NAD(P)-binding domain"/>
    <property type="match status" value="1"/>
</dbReference>
<evidence type="ECO:0000313" key="3">
    <source>
        <dbReference type="Proteomes" id="UP000662939"/>
    </source>
</evidence>
<dbReference type="Proteomes" id="UP000662939">
    <property type="component" value="Chromosome"/>
</dbReference>
<gene>
    <name evidence="2" type="ORF">JQS30_10210</name>
</gene>
<dbReference type="PANTHER" id="PTHR46865:SF2">
    <property type="entry name" value="MONOOXYGENASE"/>
    <property type="match status" value="1"/>
</dbReference>
<sequence length="374" mass="41367">MTTVLISGAGVAGTALAYWLRRFGFSPVIVEKAPALRVGGQAVDVRGVAVEVLRKMGLESAARSVRTTMRGMSMLDGQGNEQWRSEEVTLSAGRVDSDDIELLREDLVQLMHAATDSVEYLFGDSIRALSADETGVDVEFEHGAPRRFDLVIGADGLHSSTRDLVFGPERDYISHLGTYLSIFSCDNFLGLEDWQTWFNEGDVGGAVFTVRDNSQLRVNLGFITEPFNFDHRDTTANQRLLQARFSGLGWEVPRLLERMRRADDFYFDSMAQIHLPSWSKGPVALVGDAACCASALSGQGTSVAMVGAYVLASELHRAEGEHRVAFERYEIRMRPFAEANQRLATDPRDRHAEAENVAAVEKVKNAIDMTDLWV</sequence>
<dbReference type="PANTHER" id="PTHR46865">
    <property type="entry name" value="OXIDOREDUCTASE-RELATED"/>
    <property type="match status" value="1"/>
</dbReference>